<comment type="caution">
    <text evidence="2">The sequence shown here is derived from an EMBL/GenBank/DDBJ whole genome shotgun (WGS) entry which is preliminary data.</text>
</comment>
<accession>A0A4Q1SFS4</accession>
<dbReference type="PROSITE" id="PS50995">
    <property type="entry name" value="HTH_MARR_2"/>
    <property type="match status" value="1"/>
</dbReference>
<dbReference type="SUPFAM" id="SSF46785">
    <property type="entry name" value="Winged helix' DNA-binding domain"/>
    <property type="match status" value="1"/>
</dbReference>
<evidence type="ECO:0000313" key="2">
    <source>
        <dbReference type="EMBL" id="RXS96404.1"/>
    </source>
</evidence>
<keyword evidence="3" id="KW-1185">Reference proteome</keyword>
<dbReference type="PANTHER" id="PTHR33164:SF101">
    <property type="entry name" value="TRANSCRIPTIONAL REPRESSOR MPRA"/>
    <property type="match status" value="1"/>
</dbReference>
<proteinExistence type="predicted"/>
<name>A0A4Q1SFS4_9BACT</name>
<dbReference type="InterPro" id="IPR036388">
    <property type="entry name" value="WH-like_DNA-bd_sf"/>
</dbReference>
<feature type="domain" description="HTH marR-type" evidence="1">
    <location>
        <begin position="14"/>
        <end position="146"/>
    </location>
</feature>
<dbReference type="InterPro" id="IPR036390">
    <property type="entry name" value="WH_DNA-bd_sf"/>
</dbReference>
<dbReference type="PRINTS" id="PR00598">
    <property type="entry name" value="HTHMARR"/>
</dbReference>
<dbReference type="RefSeq" id="WP_129206153.1">
    <property type="nucleotide sequence ID" value="NZ_BMGU01000001.1"/>
</dbReference>
<organism evidence="2 3">
    <name type="scientific">Silvibacterium dinghuense</name>
    <dbReference type="NCBI Taxonomy" id="1560006"/>
    <lineage>
        <taxon>Bacteria</taxon>
        <taxon>Pseudomonadati</taxon>
        <taxon>Acidobacteriota</taxon>
        <taxon>Terriglobia</taxon>
        <taxon>Terriglobales</taxon>
        <taxon>Acidobacteriaceae</taxon>
        <taxon>Silvibacterium</taxon>
    </lineage>
</organism>
<dbReference type="EMBL" id="SDMK01000001">
    <property type="protein sequence ID" value="RXS96404.1"/>
    <property type="molecule type" value="Genomic_DNA"/>
</dbReference>
<dbReference type="GO" id="GO:0003700">
    <property type="term" value="F:DNA-binding transcription factor activity"/>
    <property type="evidence" value="ECO:0007669"/>
    <property type="project" value="InterPro"/>
</dbReference>
<sequence>MSDATASKKEEVSAPRLWVNLARAYGALAAFVQSAVEKEGLGLTDFMVLEVLLHKGPMTISQIGSRVLLAAPSMTAAIDRLEREGYVERRNSEEDRRIRRIELTGKGRGFIQKLFRRHSEELEEVMNVLSTTEKTRLRASLKKVGFSAQAATERIRAQAK</sequence>
<evidence type="ECO:0000313" key="3">
    <source>
        <dbReference type="Proteomes" id="UP000290253"/>
    </source>
</evidence>
<dbReference type="OrthoDB" id="9799747at2"/>
<dbReference type="Proteomes" id="UP000290253">
    <property type="component" value="Unassembled WGS sequence"/>
</dbReference>
<dbReference type="AlphaFoldDB" id="A0A4Q1SFS4"/>
<dbReference type="InterPro" id="IPR039422">
    <property type="entry name" value="MarR/SlyA-like"/>
</dbReference>
<reference evidence="2 3" key="1">
    <citation type="journal article" date="2016" name="Int. J. Syst. Evol. Microbiol.">
        <title>Acidipila dinghuensis sp. nov., an acidobacterium isolated from forest soil.</title>
        <authorList>
            <person name="Jiang Y.W."/>
            <person name="Wang J."/>
            <person name="Chen M.H."/>
            <person name="Lv Y.Y."/>
            <person name="Qiu L.H."/>
        </authorList>
    </citation>
    <scope>NUCLEOTIDE SEQUENCE [LARGE SCALE GENOMIC DNA]</scope>
    <source>
        <strain evidence="2 3">DHOF10</strain>
    </source>
</reference>
<dbReference type="GO" id="GO:0006950">
    <property type="term" value="P:response to stress"/>
    <property type="evidence" value="ECO:0007669"/>
    <property type="project" value="TreeGrafter"/>
</dbReference>
<dbReference type="Gene3D" id="1.10.10.10">
    <property type="entry name" value="Winged helix-like DNA-binding domain superfamily/Winged helix DNA-binding domain"/>
    <property type="match status" value="1"/>
</dbReference>
<dbReference type="InterPro" id="IPR000835">
    <property type="entry name" value="HTH_MarR-typ"/>
</dbReference>
<protein>
    <submittedName>
        <fullName evidence="2">MarR family transcriptional regulator</fullName>
    </submittedName>
</protein>
<dbReference type="SMART" id="SM00347">
    <property type="entry name" value="HTH_MARR"/>
    <property type="match status" value="1"/>
</dbReference>
<dbReference type="Pfam" id="PF01047">
    <property type="entry name" value="MarR"/>
    <property type="match status" value="1"/>
</dbReference>
<evidence type="ECO:0000259" key="1">
    <source>
        <dbReference type="PROSITE" id="PS50995"/>
    </source>
</evidence>
<gene>
    <name evidence="2" type="ORF">ESZ00_00075</name>
</gene>
<dbReference type="PANTHER" id="PTHR33164">
    <property type="entry name" value="TRANSCRIPTIONAL REGULATOR, MARR FAMILY"/>
    <property type="match status" value="1"/>
</dbReference>